<dbReference type="Proteomes" id="UP000823637">
    <property type="component" value="Unassembled WGS sequence"/>
</dbReference>
<dbReference type="InterPro" id="IPR005495">
    <property type="entry name" value="LptG/LptF_permease"/>
</dbReference>
<comment type="caution">
    <text evidence="7">The sequence shown here is derived from an EMBL/GenBank/DDBJ whole genome shotgun (WGS) entry which is preliminary data.</text>
</comment>
<dbReference type="AlphaFoldDB" id="A0A9D9EFU2"/>
<gene>
    <name evidence="7" type="ORF">IAC32_05400</name>
</gene>
<accession>A0A9D9EFU2</accession>
<comment type="subcellular location">
    <subcellularLocation>
        <location evidence="1">Cell membrane</location>
        <topology evidence="1">Multi-pass membrane protein</topology>
    </subcellularLocation>
</comment>
<feature type="transmembrane region" description="Helical" evidence="6">
    <location>
        <begin position="106"/>
        <end position="125"/>
    </location>
</feature>
<evidence type="ECO:0000256" key="2">
    <source>
        <dbReference type="ARBA" id="ARBA00022475"/>
    </source>
</evidence>
<keyword evidence="2" id="KW-1003">Cell membrane</keyword>
<dbReference type="Pfam" id="PF03739">
    <property type="entry name" value="LptF_LptG"/>
    <property type="match status" value="1"/>
</dbReference>
<sequence length="360" mass="41029">MLPKKIDIYIMRKMLGTYVLSILMVISIAIVIDITEKMDNFYQAELSLETVVMEYYVHFVPYYINLFSSLFTFISAIFVTSKLAYNSEIIAMLAGGISFRRIMLPYMLSAAVIALFTFYIGSYVIPKGNDKRLEFESKYIDNTPPEISLRNVQFRINDSDIAYMERFNVVNDIGYRFSLDSFDGKRLASRITAQTIHYKGDENWLLLRYTKRDFDGLYEHLSSGDSLSLTIDMAPKDFMIIKNHHERLTNPELTGFIEENTKRGRAGLNAYKLEYQKRFALPFGSFILTLIGVSLSAKKVRGGKGFNMFVGLALSAIYILCTLMSSTFTVKAGVNPVLAIWLPNIVFLGIGIVLYRKAPK</sequence>
<reference evidence="7" key="1">
    <citation type="submission" date="2020-10" db="EMBL/GenBank/DDBJ databases">
        <authorList>
            <person name="Gilroy R."/>
        </authorList>
    </citation>
    <scope>NUCLEOTIDE SEQUENCE</scope>
    <source>
        <strain evidence="7">D3-1215</strain>
    </source>
</reference>
<dbReference type="PANTHER" id="PTHR33529">
    <property type="entry name" value="SLR0882 PROTEIN-RELATED"/>
    <property type="match status" value="1"/>
</dbReference>
<keyword evidence="5 6" id="KW-0472">Membrane</keyword>
<dbReference type="EMBL" id="JADIMR010000082">
    <property type="protein sequence ID" value="MBO8447162.1"/>
    <property type="molecule type" value="Genomic_DNA"/>
</dbReference>
<evidence type="ECO:0000256" key="3">
    <source>
        <dbReference type="ARBA" id="ARBA00022692"/>
    </source>
</evidence>
<feature type="transmembrane region" description="Helical" evidence="6">
    <location>
        <begin position="62"/>
        <end position="85"/>
    </location>
</feature>
<keyword evidence="4 6" id="KW-1133">Transmembrane helix</keyword>
<feature type="transmembrane region" description="Helical" evidence="6">
    <location>
        <begin position="309"/>
        <end position="330"/>
    </location>
</feature>
<dbReference type="PANTHER" id="PTHR33529:SF8">
    <property type="entry name" value="PERMEASE, YJGP_YJGQ FAMILY"/>
    <property type="match status" value="1"/>
</dbReference>
<dbReference type="GO" id="GO:0015920">
    <property type="term" value="P:lipopolysaccharide transport"/>
    <property type="evidence" value="ECO:0007669"/>
    <property type="project" value="TreeGrafter"/>
</dbReference>
<proteinExistence type="predicted"/>
<feature type="transmembrane region" description="Helical" evidence="6">
    <location>
        <begin position="336"/>
        <end position="355"/>
    </location>
</feature>
<reference evidence="7" key="2">
    <citation type="journal article" date="2021" name="PeerJ">
        <title>Extensive microbial diversity within the chicken gut microbiome revealed by metagenomics and culture.</title>
        <authorList>
            <person name="Gilroy R."/>
            <person name="Ravi A."/>
            <person name="Getino M."/>
            <person name="Pursley I."/>
            <person name="Horton D.L."/>
            <person name="Alikhan N.F."/>
            <person name="Baker D."/>
            <person name="Gharbi K."/>
            <person name="Hall N."/>
            <person name="Watson M."/>
            <person name="Adriaenssens E.M."/>
            <person name="Foster-Nyarko E."/>
            <person name="Jarju S."/>
            <person name="Secka A."/>
            <person name="Antonio M."/>
            <person name="Oren A."/>
            <person name="Chaudhuri R.R."/>
            <person name="La Ragione R."/>
            <person name="Hildebrand F."/>
            <person name="Pallen M.J."/>
        </authorList>
    </citation>
    <scope>NUCLEOTIDE SEQUENCE</scope>
    <source>
        <strain evidence="7">D3-1215</strain>
    </source>
</reference>
<keyword evidence="3 6" id="KW-0812">Transmembrane</keyword>
<protein>
    <submittedName>
        <fullName evidence="7">LptF/LptG family permease</fullName>
    </submittedName>
</protein>
<feature type="transmembrane region" description="Helical" evidence="6">
    <location>
        <begin position="15"/>
        <end position="32"/>
    </location>
</feature>
<name>A0A9D9EFU2_9BACT</name>
<evidence type="ECO:0000256" key="1">
    <source>
        <dbReference type="ARBA" id="ARBA00004651"/>
    </source>
</evidence>
<evidence type="ECO:0000256" key="5">
    <source>
        <dbReference type="ARBA" id="ARBA00023136"/>
    </source>
</evidence>
<feature type="transmembrane region" description="Helical" evidence="6">
    <location>
        <begin position="279"/>
        <end position="297"/>
    </location>
</feature>
<evidence type="ECO:0000313" key="8">
    <source>
        <dbReference type="Proteomes" id="UP000823637"/>
    </source>
</evidence>
<evidence type="ECO:0000256" key="4">
    <source>
        <dbReference type="ARBA" id="ARBA00022989"/>
    </source>
</evidence>
<dbReference type="GO" id="GO:0043190">
    <property type="term" value="C:ATP-binding cassette (ABC) transporter complex"/>
    <property type="evidence" value="ECO:0007669"/>
    <property type="project" value="TreeGrafter"/>
</dbReference>
<evidence type="ECO:0000256" key="6">
    <source>
        <dbReference type="SAM" id="Phobius"/>
    </source>
</evidence>
<evidence type="ECO:0000313" key="7">
    <source>
        <dbReference type="EMBL" id="MBO8447162.1"/>
    </source>
</evidence>
<organism evidence="7 8">
    <name type="scientific">Candidatus Enterocola intestinipullorum</name>
    <dbReference type="NCBI Taxonomy" id="2840783"/>
    <lineage>
        <taxon>Bacteria</taxon>
        <taxon>Pseudomonadati</taxon>
        <taxon>Bacteroidota</taxon>
        <taxon>Bacteroidia</taxon>
        <taxon>Bacteroidales</taxon>
        <taxon>Candidatus Enterocola</taxon>
    </lineage>
</organism>